<dbReference type="AlphaFoldDB" id="A0AAU2AB34"/>
<dbReference type="SUPFAM" id="SSF75304">
    <property type="entry name" value="Amidase signature (AS) enzymes"/>
    <property type="match status" value="1"/>
</dbReference>
<dbReference type="InterPro" id="IPR036928">
    <property type="entry name" value="AS_sf"/>
</dbReference>
<evidence type="ECO:0000313" key="2">
    <source>
        <dbReference type="EMBL" id="WTT21929.1"/>
    </source>
</evidence>
<dbReference type="EMBL" id="CP108222">
    <property type="protein sequence ID" value="WTT21929.1"/>
    <property type="molecule type" value="Genomic_DNA"/>
</dbReference>
<dbReference type="GO" id="GO:0003824">
    <property type="term" value="F:catalytic activity"/>
    <property type="evidence" value="ECO:0007669"/>
    <property type="project" value="InterPro"/>
</dbReference>
<dbReference type="Pfam" id="PF01425">
    <property type="entry name" value="Amidase"/>
    <property type="match status" value="1"/>
</dbReference>
<organism evidence="2">
    <name type="scientific">Streptomyces sp. NBC_00093</name>
    <dbReference type="NCBI Taxonomy" id="2975649"/>
    <lineage>
        <taxon>Bacteria</taxon>
        <taxon>Bacillati</taxon>
        <taxon>Actinomycetota</taxon>
        <taxon>Actinomycetes</taxon>
        <taxon>Kitasatosporales</taxon>
        <taxon>Streptomycetaceae</taxon>
        <taxon>Streptomyces</taxon>
    </lineage>
</organism>
<accession>A0AAU2AB34</accession>
<feature type="domain" description="Amidase" evidence="1">
    <location>
        <begin position="28"/>
        <end position="446"/>
    </location>
</feature>
<reference evidence="2" key="1">
    <citation type="submission" date="2022-10" db="EMBL/GenBank/DDBJ databases">
        <title>The complete genomes of actinobacterial strains from the NBC collection.</title>
        <authorList>
            <person name="Joergensen T.S."/>
            <person name="Alvarez Arevalo M."/>
            <person name="Sterndorff E.B."/>
            <person name="Faurdal D."/>
            <person name="Vuksanovic O."/>
            <person name="Mourched A.-S."/>
            <person name="Charusanti P."/>
            <person name="Shaw S."/>
            <person name="Blin K."/>
            <person name="Weber T."/>
        </authorList>
    </citation>
    <scope>NUCLEOTIDE SEQUENCE</scope>
    <source>
        <strain evidence="2">NBC_00093</strain>
    </source>
</reference>
<dbReference type="InterPro" id="IPR020556">
    <property type="entry name" value="Amidase_CS"/>
</dbReference>
<dbReference type="InterPro" id="IPR000120">
    <property type="entry name" value="Amidase"/>
</dbReference>
<evidence type="ECO:0000259" key="1">
    <source>
        <dbReference type="Pfam" id="PF01425"/>
    </source>
</evidence>
<dbReference type="PANTHER" id="PTHR11895">
    <property type="entry name" value="TRANSAMIDASE"/>
    <property type="match status" value="1"/>
</dbReference>
<dbReference type="Gene3D" id="3.90.1300.10">
    <property type="entry name" value="Amidase signature (AS) domain"/>
    <property type="match status" value="1"/>
</dbReference>
<proteinExistence type="predicted"/>
<gene>
    <name evidence="2" type="ORF">OHA22_43555</name>
</gene>
<dbReference type="PROSITE" id="PS00571">
    <property type="entry name" value="AMIDASES"/>
    <property type="match status" value="1"/>
</dbReference>
<dbReference type="PANTHER" id="PTHR11895:SF176">
    <property type="entry name" value="AMIDASE AMID-RELATED"/>
    <property type="match status" value="1"/>
</dbReference>
<dbReference type="InterPro" id="IPR023631">
    <property type="entry name" value="Amidase_dom"/>
</dbReference>
<name>A0AAU2AB34_9ACTN</name>
<protein>
    <submittedName>
        <fullName evidence="2">Amidase</fullName>
    </submittedName>
</protein>
<sequence length="467" mass="50268">MFKDEELAYLELTEVAELIRSRQITSVETTEASLRRIHALEPALKSFVTVLADRALETARQADLDIARGRYRGPLHGVPIAVKDLAYTTDAPTGSGGTINAGYVSSYDATVVARLRAAGAVITGKLAMTEGAWAEHHPDLPVPVNPWDAEVWTGVSSSGSGVATAAGLCYASLGSDTGGSIRLPASLNGVTGLKPTWGRVSRYGITELAASLDHIGPMTRSARDAAAVLSVIAGADRNDPTSSVHPVPDYLAGIHLTRRPCVGIDWHLMERFDEPTRETMRNVVRVLEALDWAVVEVNAPDLASAAADFEPLCSVETATAHADTYPARASEYGPGLAHHIEQGRMMTAMQYQRLMRRRRDFTGRMHRLLRGIDLFLLPGIGLSAPTLETVGSLGDNPDLLATMLIPTAPINLCELPTITLPGGFSERGTPLAFQFVGRPFEEQLLLQAAHAYQTATSFHRVHPEVSV</sequence>